<evidence type="ECO:0000256" key="3">
    <source>
        <dbReference type="ARBA" id="ARBA00022723"/>
    </source>
</evidence>
<name>A0AAN8RZB0_9PEZI</name>
<comment type="caution">
    <text evidence="8">The sequence shown here is derived from an EMBL/GenBank/DDBJ whole genome shotgun (WGS) entry which is preliminary data.</text>
</comment>
<dbReference type="Proteomes" id="UP001307849">
    <property type="component" value="Unassembled WGS sequence"/>
</dbReference>
<dbReference type="InterPro" id="IPR031248">
    <property type="entry name" value="RNF213"/>
</dbReference>
<accession>A0AAN8RZB0</accession>
<evidence type="ECO:0000256" key="5">
    <source>
        <dbReference type="ARBA" id="ARBA00022833"/>
    </source>
</evidence>
<dbReference type="Pfam" id="PF20173">
    <property type="entry name" value="ZnF_RZ-type"/>
    <property type="match status" value="1"/>
</dbReference>
<protein>
    <recommendedName>
        <fullName evidence="7">RZ-type domain-containing protein</fullName>
    </recommendedName>
</protein>
<reference evidence="8 9" key="1">
    <citation type="submission" date="2019-10" db="EMBL/GenBank/DDBJ databases">
        <authorList>
            <person name="Palmer J.M."/>
        </authorList>
    </citation>
    <scope>NUCLEOTIDE SEQUENCE [LARGE SCALE GENOMIC DNA]</scope>
    <source>
        <strain evidence="8 9">TWF506</strain>
    </source>
</reference>
<evidence type="ECO:0000313" key="8">
    <source>
        <dbReference type="EMBL" id="KAK6514827.1"/>
    </source>
</evidence>
<keyword evidence="2" id="KW-0963">Cytoplasm</keyword>
<dbReference type="PANTHER" id="PTHR22605:SF16">
    <property type="entry name" value="E3 UBIQUITIN-PROTEIN LIGASE RNF213"/>
    <property type="match status" value="1"/>
</dbReference>
<keyword evidence="6" id="KW-0391">Immunity</keyword>
<keyword evidence="3" id="KW-0479">Metal-binding</keyword>
<evidence type="ECO:0000256" key="2">
    <source>
        <dbReference type="ARBA" id="ARBA00022490"/>
    </source>
</evidence>
<comment type="subcellular location">
    <subcellularLocation>
        <location evidence="1">Cytoplasm</location>
    </subcellularLocation>
</comment>
<keyword evidence="9" id="KW-1185">Reference proteome</keyword>
<dbReference type="InterPro" id="IPR046439">
    <property type="entry name" value="ZF_RZ_dom"/>
</dbReference>
<evidence type="ECO:0000256" key="1">
    <source>
        <dbReference type="ARBA" id="ARBA00004496"/>
    </source>
</evidence>
<gene>
    <name evidence="8" type="ORF">TWF506_007189</name>
</gene>
<feature type="domain" description="RZ-type" evidence="7">
    <location>
        <begin position="302"/>
        <end position="377"/>
    </location>
</feature>
<dbReference type="GO" id="GO:0004842">
    <property type="term" value="F:ubiquitin-protein transferase activity"/>
    <property type="evidence" value="ECO:0007669"/>
    <property type="project" value="InterPro"/>
</dbReference>
<dbReference type="GO" id="GO:0005737">
    <property type="term" value="C:cytoplasm"/>
    <property type="evidence" value="ECO:0007669"/>
    <property type="project" value="UniProtKB-SubCell"/>
</dbReference>
<keyword evidence="4" id="KW-0863">Zinc-finger</keyword>
<dbReference type="PANTHER" id="PTHR22605">
    <property type="entry name" value="RZ-TYPE DOMAIN-CONTAINING PROTEIN"/>
    <property type="match status" value="1"/>
</dbReference>
<proteinExistence type="predicted"/>
<dbReference type="PROSITE" id="PS51981">
    <property type="entry name" value="ZF_RZ"/>
    <property type="match status" value="1"/>
</dbReference>
<dbReference type="AlphaFoldDB" id="A0AAN8RZB0"/>
<evidence type="ECO:0000256" key="6">
    <source>
        <dbReference type="ARBA" id="ARBA00022859"/>
    </source>
</evidence>
<dbReference type="GO" id="GO:0008270">
    <property type="term" value="F:zinc ion binding"/>
    <property type="evidence" value="ECO:0007669"/>
    <property type="project" value="UniProtKB-KW"/>
</dbReference>
<keyword evidence="5" id="KW-0862">Zinc</keyword>
<dbReference type="GO" id="GO:0016887">
    <property type="term" value="F:ATP hydrolysis activity"/>
    <property type="evidence" value="ECO:0007669"/>
    <property type="project" value="InterPro"/>
</dbReference>
<sequence length="380" mass="43471">MKDFFAFDDTEEWKIVGRYLQEKSTPELLKCPGCRAPFTTSVRYNEVVKKYQLQNCIRQFTLASHNRLMGIIHDINAFQDYLEKSREEFKLTDMKQIKARYKAFPGLSVTIKKYNFQVIEEEQPYHRVYELTVSACRKYGITADEYNPSVVQYRFGIEGAYQELRLILSKICDMDIIASRASVPIEKKKALWKLIASNTSSTVLNCDKLVQICKERKHQLIEVQARIALAKFVTLHIKHRDEMEKEEDKISDADAADIKEDIVKDLDECLKICDTVTTCKGLKSEVEETIKSVRGGTFYSTVTNKEMKQIYDAMTREFGGTGHWYVCPNGHQFTVGECGQPMRIGTCNECGAQIGGQSHVSVQGVTRDTGLDVRMQNLSI</sequence>
<organism evidence="8 9">
    <name type="scientific">Arthrobotrys conoides</name>
    <dbReference type="NCBI Taxonomy" id="74498"/>
    <lineage>
        <taxon>Eukaryota</taxon>
        <taxon>Fungi</taxon>
        <taxon>Dikarya</taxon>
        <taxon>Ascomycota</taxon>
        <taxon>Pezizomycotina</taxon>
        <taxon>Orbiliomycetes</taxon>
        <taxon>Orbiliales</taxon>
        <taxon>Orbiliaceae</taxon>
        <taxon>Arthrobotrys</taxon>
    </lineage>
</organism>
<dbReference type="GO" id="GO:0002376">
    <property type="term" value="P:immune system process"/>
    <property type="evidence" value="ECO:0007669"/>
    <property type="project" value="UniProtKB-KW"/>
</dbReference>
<evidence type="ECO:0000256" key="4">
    <source>
        <dbReference type="ARBA" id="ARBA00022771"/>
    </source>
</evidence>
<evidence type="ECO:0000259" key="7">
    <source>
        <dbReference type="PROSITE" id="PS51981"/>
    </source>
</evidence>
<evidence type="ECO:0000313" key="9">
    <source>
        <dbReference type="Proteomes" id="UP001307849"/>
    </source>
</evidence>
<dbReference type="EMBL" id="JAVHJM010000004">
    <property type="protein sequence ID" value="KAK6514827.1"/>
    <property type="molecule type" value="Genomic_DNA"/>
</dbReference>